<organism evidence="2 3">
    <name type="scientific">Candidatus Magnetobacterium bavaricum</name>
    <dbReference type="NCBI Taxonomy" id="29290"/>
    <lineage>
        <taxon>Bacteria</taxon>
        <taxon>Pseudomonadati</taxon>
        <taxon>Nitrospirota</taxon>
        <taxon>Thermodesulfovibrionia</taxon>
        <taxon>Thermodesulfovibrionales</taxon>
        <taxon>Candidatus Magnetobacteriaceae</taxon>
        <taxon>Candidatus Magnetobacterium</taxon>
    </lineage>
</organism>
<dbReference type="AlphaFoldDB" id="A0A0F3H3N5"/>
<gene>
    <name evidence="2" type="ORF">MBAV_000240</name>
    <name evidence="1" type="ORF">MBAV_002113</name>
</gene>
<evidence type="ECO:0000313" key="1">
    <source>
        <dbReference type="EMBL" id="KJU85692.1"/>
    </source>
</evidence>
<keyword evidence="3" id="KW-1185">Reference proteome</keyword>
<reference evidence="2 3" key="1">
    <citation type="submission" date="2015-02" db="EMBL/GenBank/DDBJ databases">
        <title>Single-cell genomics of uncultivated deep-branching MTB reveals a conserved set of magnetosome genes.</title>
        <authorList>
            <person name="Kolinko S."/>
            <person name="Richter M."/>
            <person name="Glockner F.O."/>
            <person name="Brachmann A."/>
            <person name="Schuler D."/>
        </authorList>
    </citation>
    <scope>NUCLEOTIDE SEQUENCE [LARGE SCALE GENOMIC DNA]</scope>
    <source>
        <strain evidence="2">TM-1</strain>
    </source>
</reference>
<name>A0A0F3H3N5_9BACT</name>
<comment type="caution">
    <text evidence="2">The sequence shown here is derived from an EMBL/GenBank/DDBJ whole genome shotgun (WGS) entry which is preliminary data.</text>
</comment>
<dbReference type="Gene3D" id="2.40.70.10">
    <property type="entry name" value="Acid Proteases"/>
    <property type="match status" value="1"/>
</dbReference>
<proteinExistence type="predicted"/>
<dbReference type="SUPFAM" id="SSF50630">
    <property type="entry name" value="Acid proteases"/>
    <property type="match status" value="1"/>
</dbReference>
<accession>A0A0F3H3N5</accession>
<protein>
    <recommendedName>
        <fullName evidence="4">Clan AA aspartic protease</fullName>
    </recommendedName>
</protein>
<evidence type="ECO:0008006" key="4">
    <source>
        <dbReference type="Google" id="ProtNLM"/>
    </source>
</evidence>
<evidence type="ECO:0000313" key="3">
    <source>
        <dbReference type="Proteomes" id="UP000033423"/>
    </source>
</evidence>
<dbReference type="Pfam" id="PF13975">
    <property type="entry name" value="gag-asp_proteas"/>
    <property type="match status" value="1"/>
</dbReference>
<evidence type="ECO:0000313" key="2">
    <source>
        <dbReference type="EMBL" id="KJU87563.1"/>
    </source>
</evidence>
<sequence>MGEIRVKVLLRNYVSVGSAQRGYITKEEIESSELEMTVDTGAVLILLPQDEVEKLGLEPAKKIVVTYADERKEERWLAMGLEVNIGNRSMVTDCIIGPPLCEPLLGQIALEELDLIIDPQRKTLAPRPESPNLPLLNLK</sequence>
<dbReference type="EMBL" id="LACI01000113">
    <property type="protein sequence ID" value="KJU87563.1"/>
    <property type="molecule type" value="Genomic_DNA"/>
</dbReference>
<dbReference type="EMBL" id="LACI01000904">
    <property type="protein sequence ID" value="KJU85692.1"/>
    <property type="molecule type" value="Genomic_DNA"/>
</dbReference>
<dbReference type="Proteomes" id="UP000033423">
    <property type="component" value="Unassembled WGS sequence"/>
</dbReference>
<dbReference type="InterPro" id="IPR021109">
    <property type="entry name" value="Peptidase_aspartic_dom_sf"/>
</dbReference>